<dbReference type="Pfam" id="PF11901">
    <property type="entry name" value="DM9"/>
    <property type="match status" value="1"/>
</dbReference>
<name>A0A8C9Z905_SANLU</name>
<dbReference type="SUPFAM" id="SSF56973">
    <property type="entry name" value="Aerolisin/ETX pore-forming domain"/>
    <property type="match status" value="1"/>
</dbReference>
<evidence type="ECO:0000313" key="2">
    <source>
        <dbReference type="Proteomes" id="UP000694568"/>
    </source>
</evidence>
<keyword evidence="2" id="KW-1185">Reference proteome</keyword>
<proteinExistence type="predicted"/>
<dbReference type="InterPro" id="IPR006616">
    <property type="entry name" value="DM9_repeat"/>
</dbReference>
<reference evidence="1" key="1">
    <citation type="submission" date="2025-08" db="UniProtKB">
        <authorList>
            <consortium name="Ensembl"/>
        </authorList>
    </citation>
    <scope>IDENTIFICATION</scope>
</reference>
<dbReference type="Gene3D" id="2.170.15.10">
    <property type="entry name" value="Proaerolysin, chain A, domain 3"/>
    <property type="match status" value="1"/>
</dbReference>
<dbReference type="PANTHER" id="PTHR31649:SF1">
    <property type="entry name" value="FARNESOIC ACID O-METHYL TRANSFERASE DOMAIN-CONTAINING PROTEIN"/>
    <property type="match status" value="1"/>
</dbReference>
<dbReference type="PANTHER" id="PTHR31649">
    <property type="entry name" value="AGAP009604-PA"/>
    <property type="match status" value="1"/>
</dbReference>
<dbReference type="Proteomes" id="UP000694568">
    <property type="component" value="Unplaced"/>
</dbReference>
<evidence type="ECO:0000313" key="1">
    <source>
        <dbReference type="Ensembl" id="ENSSLUP00000034670.1"/>
    </source>
</evidence>
<sequence length="350" mass="39233">MCPAFSLWVSCSKSARLVMSQAETTHMDQTNLEWQTFNGSLPNGAVSIYNEKEKRTDYVAKYGIAAGFYNPDKGPYCLYPYGEKELRGSPFEILVNKDNFEFLEWKDGSYGSVPQNAVETSPGRNIYVGKNEYGLGKVDVKNTAFFLPRNGSETWYKTYQVLTFNKDVISEDISDVKYKTDGVKPIQYPPETMQISVLTNNECRSVKQTTTLSKTIQKEQRWDTSFSFTMGVKSTITAGIPEIMSASIELSAETTLQFSKGTTHTESTTQSVSVEAEIPPNHSCRVSMVGYKYTADIPYTARLKRTYRNGKTSWTSISGTYKSVQMGQVQGVVDRCEPVPNAKPCPLKKE</sequence>
<reference evidence="1" key="2">
    <citation type="submission" date="2025-09" db="UniProtKB">
        <authorList>
            <consortium name="Ensembl"/>
        </authorList>
    </citation>
    <scope>IDENTIFICATION</scope>
</reference>
<dbReference type="CDD" id="cd20220">
    <property type="entry name" value="PFM_natterin-3-like"/>
    <property type="match status" value="1"/>
</dbReference>
<dbReference type="GeneTree" id="ENSGT00400000024875"/>
<accession>A0A8C9Z905</accession>
<organism evidence="1 2">
    <name type="scientific">Sander lucioperca</name>
    <name type="common">Pike-perch</name>
    <name type="synonym">Perca lucioperca</name>
    <dbReference type="NCBI Taxonomy" id="283035"/>
    <lineage>
        <taxon>Eukaryota</taxon>
        <taxon>Metazoa</taxon>
        <taxon>Chordata</taxon>
        <taxon>Craniata</taxon>
        <taxon>Vertebrata</taxon>
        <taxon>Euteleostomi</taxon>
        <taxon>Actinopterygii</taxon>
        <taxon>Neopterygii</taxon>
        <taxon>Teleostei</taxon>
        <taxon>Neoteleostei</taxon>
        <taxon>Acanthomorphata</taxon>
        <taxon>Eupercaria</taxon>
        <taxon>Perciformes</taxon>
        <taxon>Percoidei</taxon>
        <taxon>Percidae</taxon>
        <taxon>Luciopercinae</taxon>
        <taxon>Sander</taxon>
    </lineage>
</organism>
<protein>
    <submittedName>
        <fullName evidence="1">Natterin-3-like</fullName>
    </submittedName>
</protein>
<dbReference type="AlphaFoldDB" id="A0A8C9Z905"/>
<dbReference type="Ensembl" id="ENSSLUT00000035748.1">
    <property type="protein sequence ID" value="ENSSLUP00000034670.1"/>
    <property type="gene ID" value="ENSSLUG00000015429.1"/>
</dbReference>
<gene>
    <name evidence="1" type="primary">LOC116054065</name>
</gene>